<reference evidence="1" key="1">
    <citation type="submission" date="2021-06" db="EMBL/GenBank/DDBJ databases">
        <authorList>
            <person name="Kallberg Y."/>
            <person name="Tangrot J."/>
            <person name="Rosling A."/>
        </authorList>
    </citation>
    <scope>NUCLEOTIDE SEQUENCE</scope>
    <source>
        <strain evidence="1">87-6 pot B 2015</strain>
    </source>
</reference>
<dbReference type="Proteomes" id="UP000789375">
    <property type="component" value="Unassembled WGS sequence"/>
</dbReference>
<evidence type="ECO:0000313" key="2">
    <source>
        <dbReference type="Proteomes" id="UP000789375"/>
    </source>
</evidence>
<keyword evidence="2" id="KW-1185">Reference proteome</keyword>
<feature type="non-terminal residue" evidence="1">
    <location>
        <position position="44"/>
    </location>
</feature>
<dbReference type="AlphaFoldDB" id="A0A9N9NQZ2"/>
<gene>
    <name evidence="1" type="ORF">FMOSSE_LOCUS16768</name>
</gene>
<organism evidence="1 2">
    <name type="scientific">Funneliformis mosseae</name>
    <name type="common">Endomycorrhizal fungus</name>
    <name type="synonym">Glomus mosseae</name>
    <dbReference type="NCBI Taxonomy" id="27381"/>
    <lineage>
        <taxon>Eukaryota</taxon>
        <taxon>Fungi</taxon>
        <taxon>Fungi incertae sedis</taxon>
        <taxon>Mucoromycota</taxon>
        <taxon>Glomeromycotina</taxon>
        <taxon>Glomeromycetes</taxon>
        <taxon>Glomerales</taxon>
        <taxon>Glomeraceae</taxon>
        <taxon>Funneliformis</taxon>
    </lineage>
</organism>
<name>A0A9N9NQZ2_FUNMO</name>
<feature type="non-terminal residue" evidence="1">
    <location>
        <position position="1"/>
    </location>
</feature>
<comment type="caution">
    <text evidence="1">The sequence shown here is derived from an EMBL/GenBank/DDBJ whole genome shotgun (WGS) entry which is preliminary data.</text>
</comment>
<evidence type="ECO:0000313" key="1">
    <source>
        <dbReference type="EMBL" id="CAG8753301.1"/>
    </source>
</evidence>
<accession>A0A9N9NQZ2</accession>
<proteinExistence type="predicted"/>
<dbReference type="EMBL" id="CAJVPP010026231">
    <property type="protein sequence ID" value="CAG8753301.1"/>
    <property type="molecule type" value="Genomic_DNA"/>
</dbReference>
<sequence length="44" mass="4973">CNPAFGSEFVEIMNEDTYVNNVVVSAIHATLFDNPFRKHAFIIT</sequence>
<protein>
    <submittedName>
        <fullName evidence="1">8348_t:CDS:1</fullName>
    </submittedName>
</protein>